<dbReference type="CDD" id="cd00082">
    <property type="entry name" value="HisKA"/>
    <property type="match status" value="1"/>
</dbReference>
<dbReference type="InterPro" id="IPR001789">
    <property type="entry name" value="Sig_transdc_resp-reg_receiver"/>
</dbReference>
<name>A0ABM6JNA9_9GAMM</name>
<keyword evidence="6 14" id="KW-0812">Transmembrane</keyword>
<feature type="domain" description="Histidine kinase" evidence="15">
    <location>
        <begin position="849"/>
        <end position="1070"/>
    </location>
</feature>
<dbReference type="InterPro" id="IPR008207">
    <property type="entry name" value="Sig_transdc_His_kin_Hpt_dom"/>
</dbReference>
<evidence type="ECO:0000256" key="4">
    <source>
        <dbReference type="ARBA" id="ARBA00022475"/>
    </source>
</evidence>
<keyword evidence="21" id="KW-1185">Reference proteome</keyword>
<dbReference type="InterPro" id="IPR003594">
    <property type="entry name" value="HATPase_dom"/>
</dbReference>
<evidence type="ECO:0000259" key="19">
    <source>
        <dbReference type="PROSITE" id="PS50894"/>
    </source>
</evidence>
<dbReference type="InterPro" id="IPR001610">
    <property type="entry name" value="PAC"/>
</dbReference>
<dbReference type="Pfam" id="PF00512">
    <property type="entry name" value="HisKA"/>
    <property type="match status" value="1"/>
</dbReference>
<dbReference type="Proteomes" id="UP000191820">
    <property type="component" value="Chromosome"/>
</dbReference>
<dbReference type="PANTHER" id="PTHR45339">
    <property type="entry name" value="HYBRID SIGNAL TRANSDUCTION HISTIDINE KINASE J"/>
    <property type="match status" value="1"/>
</dbReference>
<feature type="modified residue" description="4-aspartylphosphate" evidence="13">
    <location>
        <position position="1140"/>
    </location>
</feature>
<dbReference type="PROSITE" id="PS50112">
    <property type="entry name" value="PAS"/>
    <property type="match status" value="1"/>
</dbReference>
<evidence type="ECO:0000259" key="17">
    <source>
        <dbReference type="PROSITE" id="PS50112"/>
    </source>
</evidence>
<dbReference type="InterPro" id="IPR033479">
    <property type="entry name" value="dCache_1"/>
</dbReference>
<evidence type="ECO:0000256" key="6">
    <source>
        <dbReference type="ARBA" id="ARBA00022692"/>
    </source>
</evidence>
<evidence type="ECO:0000313" key="21">
    <source>
        <dbReference type="Proteomes" id="UP000191820"/>
    </source>
</evidence>
<comment type="subcellular location">
    <subcellularLocation>
        <location evidence="2">Cell membrane</location>
        <topology evidence="2">Multi-pass membrane protein</topology>
    </subcellularLocation>
</comment>
<feature type="domain" description="PAS" evidence="17">
    <location>
        <begin position="556"/>
        <end position="637"/>
    </location>
</feature>
<dbReference type="InterPro" id="IPR005467">
    <property type="entry name" value="His_kinase_dom"/>
</dbReference>
<comment type="catalytic activity">
    <reaction evidence="1">
        <text>ATP + protein L-histidine = ADP + protein N-phospho-L-histidine.</text>
        <dbReference type="EC" id="2.7.13.3"/>
    </reaction>
</comment>
<evidence type="ECO:0000256" key="13">
    <source>
        <dbReference type="PROSITE-ProRule" id="PRU00169"/>
    </source>
</evidence>
<feature type="modified residue" description="4-aspartylphosphate" evidence="13">
    <location>
        <position position="1283"/>
    </location>
</feature>
<dbReference type="PROSITE" id="PS50110">
    <property type="entry name" value="RESPONSE_REGULATORY"/>
    <property type="match status" value="2"/>
</dbReference>
<dbReference type="CDD" id="cd16922">
    <property type="entry name" value="HATPase_EvgS-ArcB-TorS-like"/>
    <property type="match status" value="1"/>
</dbReference>
<dbReference type="SMART" id="SM00387">
    <property type="entry name" value="HATPase_c"/>
    <property type="match status" value="1"/>
</dbReference>
<dbReference type="Pfam" id="PF13188">
    <property type="entry name" value="PAS_8"/>
    <property type="match status" value="1"/>
</dbReference>
<dbReference type="SUPFAM" id="SSF47226">
    <property type="entry name" value="Histidine-containing phosphotransfer domain, HPT domain"/>
    <property type="match status" value="1"/>
</dbReference>
<dbReference type="InterPro" id="IPR004358">
    <property type="entry name" value="Sig_transdc_His_kin-like_C"/>
</dbReference>
<feature type="domain" description="PAC" evidence="18">
    <location>
        <begin position="778"/>
        <end position="831"/>
    </location>
</feature>
<dbReference type="PANTHER" id="PTHR45339:SF1">
    <property type="entry name" value="HYBRID SIGNAL TRANSDUCTION HISTIDINE KINASE J"/>
    <property type="match status" value="1"/>
</dbReference>
<keyword evidence="8" id="KW-0067">ATP-binding</keyword>
<dbReference type="Pfam" id="PF02743">
    <property type="entry name" value="dCache_1"/>
    <property type="match status" value="1"/>
</dbReference>
<feature type="transmembrane region" description="Helical" evidence="14">
    <location>
        <begin position="44"/>
        <end position="69"/>
    </location>
</feature>
<dbReference type="CDD" id="cd18773">
    <property type="entry name" value="PDC1_HK_sensor"/>
    <property type="match status" value="1"/>
</dbReference>
<dbReference type="PROSITE" id="PS50109">
    <property type="entry name" value="HIS_KIN"/>
    <property type="match status" value="1"/>
</dbReference>
<dbReference type="CDD" id="cd00130">
    <property type="entry name" value="PAS"/>
    <property type="match status" value="2"/>
</dbReference>
<evidence type="ECO:0000256" key="7">
    <source>
        <dbReference type="ARBA" id="ARBA00022741"/>
    </source>
</evidence>
<dbReference type="InterPro" id="IPR035965">
    <property type="entry name" value="PAS-like_dom_sf"/>
</dbReference>
<feature type="domain" description="PAC" evidence="18">
    <location>
        <begin position="639"/>
        <end position="691"/>
    </location>
</feature>
<dbReference type="Pfam" id="PF08447">
    <property type="entry name" value="PAS_3"/>
    <property type="match status" value="2"/>
</dbReference>
<dbReference type="PRINTS" id="PR00344">
    <property type="entry name" value="BCTRLSENSOR"/>
</dbReference>
<keyword evidence="4" id="KW-1003">Cell membrane</keyword>
<dbReference type="Pfam" id="PF02518">
    <property type="entry name" value="HATPase_c"/>
    <property type="match status" value="1"/>
</dbReference>
<evidence type="ECO:0000259" key="18">
    <source>
        <dbReference type="PROSITE" id="PS50113"/>
    </source>
</evidence>
<dbReference type="InterPro" id="IPR036890">
    <property type="entry name" value="HATPase_C_sf"/>
</dbReference>
<evidence type="ECO:0000256" key="8">
    <source>
        <dbReference type="ARBA" id="ARBA00022840"/>
    </source>
</evidence>
<dbReference type="PROSITE" id="PS50113">
    <property type="entry name" value="PAC"/>
    <property type="match status" value="2"/>
</dbReference>
<dbReference type="SMART" id="SM00091">
    <property type="entry name" value="PAS"/>
    <property type="match status" value="3"/>
</dbReference>
<evidence type="ECO:0000256" key="5">
    <source>
        <dbReference type="ARBA" id="ARBA00022553"/>
    </source>
</evidence>
<keyword evidence="10" id="KW-0902">Two-component regulatory system</keyword>
<evidence type="ECO:0000259" key="15">
    <source>
        <dbReference type="PROSITE" id="PS50109"/>
    </source>
</evidence>
<evidence type="ECO:0000256" key="10">
    <source>
        <dbReference type="ARBA" id="ARBA00023012"/>
    </source>
</evidence>
<dbReference type="Gene3D" id="3.30.450.20">
    <property type="entry name" value="PAS domain"/>
    <property type="match status" value="4"/>
</dbReference>
<feature type="transmembrane region" description="Helical" evidence="14">
    <location>
        <begin position="380"/>
        <end position="402"/>
    </location>
</feature>
<keyword evidence="11 14" id="KW-0472">Membrane</keyword>
<dbReference type="InterPro" id="IPR000700">
    <property type="entry name" value="PAS-assoc_C"/>
</dbReference>
<dbReference type="Pfam" id="PF00072">
    <property type="entry name" value="Response_reg"/>
    <property type="match status" value="2"/>
</dbReference>
<evidence type="ECO:0000313" key="20">
    <source>
        <dbReference type="EMBL" id="ARD22957.1"/>
    </source>
</evidence>
<dbReference type="SUPFAM" id="SSF55874">
    <property type="entry name" value="ATPase domain of HSP90 chaperone/DNA topoisomerase II/histidine kinase"/>
    <property type="match status" value="1"/>
</dbReference>
<dbReference type="SMART" id="SM00388">
    <property type="entry name" value="HisKA"/>
    <property type="match status" value="1"/>
</dbReference>
<dbReference type="Gene3D" id="3.40.50.2300">
    <property type="match status" value="2"/>
</dbReference>
<feature type="domain" description="Response regulatory" evidence="16">
    <location>
        <begin position="1234"/>
        <end position="1350"/>
    </location>
</feature>
<dbReference type="EC" id="2.7.13.3" evidence="3"/>
<feature type="domain" description="Response regulatory" evidence="16">
    <location>
        <begin position="1090"/>
        <end position="1207"/>
    </location>
</feature>
<feature type="transmembrane region" description="Helical" evidence="14">
    <location>
        <begin position="6"/>
        <end position="23"/>
    </location>
</feature>
<dbReference type="InterPro" id="IPR013655">
    <property type="entry name" value="PAS_fold_3"/>
</dbReference>
<protein>
    <recommendedName>
        <fullName evidence="3">histidine kinase</fullName>
        <ecNumber evidence="3">2.7.13.3</ecNumber>
    </recommendedName>
</protein>
<dbReference type="InterPro" id="IPR000014">
    <property type="entry name" value="PAS"/>
</dbReference>
<evidence type="ECO:0000256" key="3">
    <source>
        <dbReference type="ARBA" id="ARBA00012438"/>
    </source>
</evidence>
<dbReference type="InterPro" id="IPR036641">
    <property type="entry name" value="HPT_dom_sf"/>
</dbReference>
<evidence type="ECO:0000256" key="12">
    <source>
        <dbReference type="PROSITE-ProRule" id="PRU00110"/>
    </source>
</evidence>
<dbReference type="SMART" id="SM00086">
    <property type="entry name" value="PAC"/>
    <property type="match status" value="2"/>
</dbReference>
<keyword evidence="5 13" id="KW-0597">Phosphoprotein</keyword>
<evidence type="ECO:0000256" key="2">
    <source>
        <dbReference type="ARBA" id="ARBA00004651"/>
    </source>
</evidence>
<dbReference type="CDD" id="cd00156">
    <property type="entry name" value="REC"/>
    <property type="match status" value="1"/>
</dbReference>
<dbReference type="NCBIfam" id="TIGR00229">
    <property type="entry name" value="sensory_box"/>
    <property type="match status" value="2"/>
</dbReference>
<feature type="modified residue" description="Phosphohistidine" evidence="12">
    <location>
        <position position="1429"/>
    </location>
</feature>
<evidence type="ECO:0000256" key="9">
    <source>
        <dbReference type="ARBA" id="ARBA00022989"/>
    </source>
</evidence>
<dbReference type="SUPFAM" id="SSF47384">
    <property type="entry name" value="Homodimeric domain of signal transducing histidine kinase"/>
    <property type="match status" value="1"/>
</dbReference>
<dbReference type="SUPFAM" id="SSF52172">
    <property type="entry name" value="CheY-like"/>
    <property type="match status" value="2"/>
</dbReference>
<evidence type="ECO:0000256" key="14">
    <source>
        <dbReference type="SAM" id="Phobius"/>
    </source>
</evidence>
<keyword evidence="7" id="KW-0547">Nucleotide-binding</keyword>
<dbReference type="PROSITE" id="PS50894">
    <property type="entry name" value="HPT"/>
    <property type="match status" value="1"/>
</dbReference>
<dbReference type="Pfam" id="PF01627">
    <property type="entry name" value="Hpt"/>
    <property type="match status" value="1"/>
</dbReference>
<proteinExistence type="predicted"/>
<dbReference type="InterPro" id="IPR011006">
    <property type="entry name" value="CheY-like_superfamily"/>
</dbReference>
<evidence type="ECO:0000256" key="1">
    <source>
        <dbReference type="ARBA" id="ARBA00000085"/>
    </source>
</evidence>
<sequence length="1566" mass="173593">MEINAFLMLASVGLLIFLGWLFLRLRTEANEDITRFFSNDKNRLYIGLIVCSFLALMTTIANIGLNIAYKHDIEKSSEALESVALTTDAALSSWVKGWEDRVNAVATNPLLLKRAIKLENIGADKEELLDSEHLIWSRDAYERYSDSFGSLGFFIISLDGKNLASSRDANLGLTNIVKRIYPNLFNEAISGKVVITPPMRSDVPLLNPLGITRSDTPTMFVLSPIIQDNGDITAVLSLRIDPYLEFANLTQSGAVGDTGESYFVDHKGRMLSHSRHEDRLVSLGLLEPGQMSVLNLYVTNPQRELTPDEPAAESHNERRLTYAAEQVSSQNNGNSFKSYRNYLGVEVIGAWKWGERYGFGIVTEMSIDEASSNFQYFKNIIITLICIIALSCLLLTSASLWLSRHVLQRLQINNEKLEKTISIRTKDLQERENRLWDLYENSPVAYATLDKNGNFTKHNKQFAEITGHDREAFATLQWMDVLATDDGEGKQIFESALQGEGTSDARLYLHTHSSGALAVSLSVRTEFHPDGSLAEIRLAILDVNEQETVRAEMLKNQQQYQTLVENIQGAVFRCNYVDLKKNNFTVFYISPNFEHITGYPVSDFIGKNPVRRFVDLAVGNDGEGFFEKVREAALQNGKVLLDMRIMNRSGELRYVQIMAKFELTDNEQECYFDGTVFDITEQKLAENLLLDSEEKLEVAAKSAQMGMWDFYPNQNRVVVNRMYSEMLGYRQLDVCANEDKWSPLKNGVDTFASLVHPDDEADIFDAKSIVEHDPNQIVRQEFRLLRQDGSYDWILSIGQTSEFDDKGMPERISGVHINVNAAKELERELADAIAEADNANKAKGDFLANMSHEIRTPMNAIIGMSHLALETELTRQQRNYIEKTNNSAQSLLGIINDILDFSKIEAGKLDIENIDLSIDDLLNNVSNLIGIKVAEKGLELLFDIDDKIPENLLGDPLRVGQVLINLANNAVKFTDNGNIIISVMLDKLTSTQAYLTFSVKDSGIGMSLEQQSRLFNAFSQADASTTRKYGGTGLGLAICKNLAELMGGSITLSSEVGVGSTFNLSTPFDLNPIASSPRNANHHVSFAGKSVLLVDDNQAAREVLSSLLMRAGMKVKALESGQAAIDLINAGERPDVAIVDWQMPEVSGLDVARFIGELEPEIKPKLIMITAYGKEDLLMSASDVHFDSILTKPQTQTNLVKTLSYVLSDASPYAADTTSKSELTQALTDLAGASVLIAEDNDLNQELIEELLNSKQIITTLAQNGQEALDLAAKENFDGILMDCQMPVMDGYTAASKLRAIPDNANLPIIAMTANAMAGDREKAIASGMNDHIPKPIDVEAMFITMAKWISPANPVDVNSLTLDKNNDHDFVNQFKSINAAQGLQRTQGDVALYRKLLAKFVAGQSGFVGAFTRAIAINDETLAMRLVHTLKGVAGMIGAEHVAELAAKLEQELAESNVKTVLILEKALSEVCTEINNSMPTLSAQQNSLTLDKPLAIKTLSALITMLESFDMEATEYLDDHGDCLNVEPLLHNYKLLEKQLSEYELDTAMEIAKQMIEQLNQLDS</sequence>
<evidence type="ECO:0000256" key="11">
    <source>
        <dbReference type="ARBA" id="ARBA00023136"/>
    </source>
</evidence>
<dbReference type="CDD" id="cd00088">
    <property type="entry name" value="HPT"/>
    <property type="match status" value="1"/>
</dbReference>
<dbReference type="InterPro" id="IPR003661">
    <property type="entry name" value="HisK_dim/P_dom"/>
</dbReference>
<accession>A0ABM6JNA9</accession>
<keyword evidence="9 14" id="KW-1133">Transmembrane helix</keyword>
<dbReference type="Gene3D" id="1.10.287.130">
    <property type="match status" value="1"/>
</dbReference>
<dbReference type="CDD" id="cd17546">
    <property type="entry name" value="REC_hyHK_CKI1_RcsC-like"/>
    <property type="match status" value="1"/>
</dbReference>
<dbReference type="InterPro" id="IPR036097">
    <property type="entry name" value="HisK_dim/P_sf"/>
</dbReference>
<reference evidence="20 21" key="1">
    <citation type="submission" date="2017-03" db="EMBL/GenBank/DDBJ databases">
        <title>Genome sequencing of Shewanella japonica KCTC 22435.</title>
        <authorList>
            <person name="Kim K.M."/>
        </authorList>
    </citation>
    <scope>NUCLEOTIDE SEQUENCE [LARGE SCALE GENOMIC DNA]</scope>
    <source>
        <strain evidence="20 21">KCTC 22435</strain>
    </source>
</reference>
<dbReference type="SMART" id="SM00448">
    <property type="entry name" value="REC"/>
    <property type="match status" value="2"/>
</dbReference>
<dbReference type="SUPFAM" id="SSF55785">
    <property type="entry name" value="PYP-like sensor domain (PAS domain)"/>
    <property type="match status" value="3"/>
</dbReference>
<organism evidence="20 21">
    <name type="scientific">Shewanella japonica</name>
    <dbReference type="NCBI Taxonomy" id="93973"/>
    <lineage>
        <taxon>Bacteria</taxon>
        <taxon>Pseudomonadati</taxon>
        <taxon>Pseudomonadota</taxon>
        <taxon>Gammaproteobacteria</taxon>
        <taxon>Alteromonadales</taxon>
        <taxon>Shewanellaceae</taxon>
        <taxon>Shewanella</taxon>
    </lineage>
</organism>
<dbReference type="EMBL" id="CP020472">
    <property type="protein sequence ID" value="ARD22957.1"/>
    <property type="molecule type" value="Genomic_DNA"/>
</dbReference>
<dbReference type="Gene3D" id="3.30.565.10">
    <property type="entry name" value="Histidine kinase-like ATPase, C-terminal domain"/>
    <property type="match status" value="1"/>
</dbReference>
<evidence type="ECO:0000259" key="16">
    <source>
        <dbReference type="PROSITE" id="PS50110"/>
    </source>
</evidence>
<dbReference type="RefSeq" id="WP_080916096.1">
    <property type="nucleotide sequence ID" value="NZ_CP020472.1"/>
</dbReference>
<gene>
    <name evidence="20" type="ORF">SJ2017_2670</name>
</gene>
<dbReference type="Gene3D" id="1.20.120.160">
    <property type="entry name" value="HPT domain"/>
    <property type="match status" value="1"/>
</dbReference>
<feature type="domain" description="HPt" evidence="19">
    <location>
        <begin position="1390"/>
        <end position="1486"/>
    </location>
</feature>